<evidence type="ECO:0000256" key="3">
    <source>
        <dbReference type="ARBA" id="ARBA00007592"/>
    </source>
</evidence>
<evidence type="ECO:0000256" key="2">
    <source>
        <dbReference type="ARBA" id="ARBA00004983"/>
    </source>
</evidence>
<feature type="binding site" evidence="8">
    <location>
        <position position="54"/>
    </location>
    <ligand>
        <name>pyruvate</name>
        <dbReference type="ChEBI" id="CHEBI:15361"/>
    </ligand>
</feature>
<dbReference type="AlphaFoldDB" id="A0A2T6AJG8"/>
<evidence type="ECO:0000256" key="8">
    <source>
        <dbReference type="PIRSR" id="PIRSR001365-2"/>
    </source>
</evidence>
<dbReference type="Gene3D" id="3.20.20.70">
    <property type="entry name" value="Aldolase class I"/>
    <property type="match status" value="1"/>
</dbReference>
<name>A0A2T6AJG8_9RHOB</name>
<dbReference type="SMART" id="SM01130">
    <property type="entry name" value="DHDPS"/>
    <property type="match status" value="1"/>
</dbReference>
<comment type="similarity">
    <text evidence="3 5 6">Belongs to the DapA family.</text>
</comment>
<dbReference type="GO" id="GO:0008840">
    <property type="term" value="F:4-hydroxy-tetrahydrodipicolinate synthase activity"/>
    <property type="evidence" value="ECO:0007669"/>
    <property type="project" value="TreeGrafter"/>
</dbReference>
<dbReference type="EMBL" id="QBKN01000023">
    <property type="protein sequence ID" value="PTX43952.1"/>
    <property type="molecule type" value="Genomic_DNA"/>
</dbReference>
<evidence type="ECO:0000256" key="6">
    <source>
        <dbReference type="PIRNR" id="PIRNR001365"/>
    </source>
</evidence>
<dbReference type="InterPro" id="IPR002220">
    <property type="entry name" value="DapA-like"/>
</dbReference>
<dbReference type="NCBIfam" id="NF002958">
    <property type="entry name" value="PRK03620.1"/>
    <property type="match status" value="1"/>
</dbReference>
<evidence type="ECO:0000256" key="7">
    <source>
        <dbReference type="PIRSR" id="PIRSR001365-1"/>
    </source>
</evidence>
<feature type="active site" description="Proton donor/acceptor" evidence="7">
    <location>
        <position position="140"/>
    </location>
</feature>
<sequence>MDPTQIKAALGSGLLSFPVTPFDAGGRFAPDPYQRHIAWLTEYEAPVLFAAGGTGEFFSLTPDEVPTIVRAAKEASGDTAIVSGCGYGTEMAKQIARKAEKAGADGILLLPPYLIDSPQEGLFNHVKSVCDSVGIGVMVYNRDNAQLTAETLARLCELCPNLIGFKDGTGDINTIRQITATLGDRLTYLGGMPTAELFAEAYLGAGFTTYSSAVFNFIPAQANRFYKALRKGDRATCEKILKDFFYPFMKLRGRQKGYAVSAIKAGVRLRGFDAGPVRPPLTDLTVDEEKTLTRLIEAADERVMA</sequence>
<gene>
    <name evidence="9" type="ORF">C8N44_12350</name>
</gene>
<dbReference type="PANTHER" id="PTHR12128:SF19">
    <property type="entry name" value="5-DEHYDRO-4-DEOXYGLUCARATE DEHYDRATASE 2-RELATED"/>
    <property type="match status" value="1"/>
</dbReference>
<comment type="pathway">
    <text evidence="2 5">Carbohydrate acid metabolism; D-glucarate degradation; 2,5-dioxopentanoate from D-glucarate: step 2/2.</text>
</comment>
<dbReference type="RefSeq" id="WP_107977914.1">
    <property type="nucleotide sequence ID" value="NZ_BMEZ01000023.1"/>
</dbReference>
<dbReference type="OrthoDB" id="8995637at2"/>
<dbReference type="UniPathway" id="UPA00564">
    <property type="reaction ID" value="UER00628"/>
</dbReference>
<dbReference type="CDD" id="cd00951">
    <property type="entry name" value="KDGDH"/>
    <property type="match status" value="1"/>
</dbReference>
<proteinExistence type="inferred from homology"/>
<dbReference type="PANTHER" id="PTHR12128">
    <property type="entry name" value="DIHYDRODIPICOLINATE SYNTHASE"/>
    <property type="match status" value="1"/>
</dbReference>
<comment type="catalytic activity">
    <reaction evidence="1 5">
        <text>5-dehydro-4-deoxy-D-glucarate + H(+) = 2,5-dioxopentanoate + CO2 + H2O</text>
        <dbReference type="Rhea" id="RHEA:24608"/>
        <dbReference type="ChEBI" id="CHEBI:15377"/>
        <dbReference type="ChEBI" id="CHEBI:15378"/>
        <dbReference type="ChEBI" id="CHEBI:16526"/>
        <dbReference type="ChEBI" id="CHEBI:42819"/>
        <dbReference type="ChEBI" id="CHEBI:58136"/>
        <dbReference type="EC" id="4.2.1.41"/>
    </reaction>
</comment>
<keyword evidence="4 5" id="KW-0456">Lyase</keyword>
<reference evidence="9 10" key="1">
    <citation type="submission" date="2018-04" db="EMBL/GenBank/DDBJ databases">
        <title>Genomic Encyclopedia of Archaeal and Bacterial Type Strains, Phase II (KMG-II): from individual species to whole genera.</title>
        <authorList>
            <person name="Goeker M."/>
        </authorList>
    </citation>
    <scope>NUCLEOTIDE SEQUENCE [LARGE SCALE GENOMIC DNA]</scope>
    <source>
        <strain evidence="9 10">DSM 29329</strain>
    </source>
</reference>
<dbReference type="GO" id="GO:0047448">
    <property type="term" value="F:5-dehydro-4-deoxyglucarate dehydratase activity"/>
    <property type="evidence" value="ECO:0007669"/>
    <property type="project" value="UniProtKB-UniRule"/>
</dbReference>
<dbReference type="EC" id="4.2.1.41" evidence="5"/>
<dbReference type="NCBIfam" id="TIGR03249">
    <property type="entry name" value="KdgD"/>
    <property type="match status" value="1"/>
</dbReference>
<dbReference type="InterPro" id="IPR013785">
    <property type="entry name" value="Aldolase_TIM"/>
</dbReference>
<keyword evidence="10" id="KW-1185">Reference proteome</keyword>
<organism evidence="9 10">
    <name type="scientific">Allosediminivita pacifica</name>
    <dbReference type="NCBI Taxonomy" id="1267769"/>
    <lineage>
        <taxon>Bacteria</taxon>
        <taxon>Pseudomonadati</taxon>
        <taxon>Pseudomonadota</taxon>
        <taxon>Alphaproteobacteria</taxon>
        <taxon>Rhodobacterales</taxon>
        <taxon>Paracoccaceae</taxon>
        <taxon>Allosediminivita</taxon>
    </lineage>
</organism>
<dbReference type="HAMAP" id="MF_00694">
    <property type="entry name" value="KDGDH"/>
    <property type="match status" value="1"/>
</dbReference>
<dbReference type="GO" id="GO:0042838">
    <property type="term" value="P:D-glucarate catabolic process"/>
    <property type="evidence" value="ECO:0007669"/>
    <property type="project" value="UniProtKB-UniRule"/>
</dbReference>
<dbReference type="SUPFAM" id="SSF51569">
    <property type="entry name" value="Aldolase"/>
    <property type="match status" value="1"/>
</dbReference>
<comment type="caution">
    <text evidence="9">The sequence shown here is derived from an EMBL/GenBank/DDBJ whole genome shotgun (WGS) entry which is preliminary data.</text>
</comment>
<dbReference type="Pfam" id="PF00701">
    <property type="entry name" value="DHDPS"/>
    <property type="match status" value="1"/>
</dbReference>
<accession>A0A2T6AJG8</accession>
<dbReference type="InterPro" id="IPR017655">
    <property type="entry name" value="Dehydro-deoxyglucarate_dehyd"/>
</dbReference>
<evidence type="ECO:0000256" key="4">
    <source>
        <dbReference type="ARBA" id="ARBA00023239"/>
    </source>
</evidence>
<evidence type="ECO:0000256" key="1">
    <source>
        <dbReference type="ARBA" id="ARBA00001446"/>
    </source>
</evidence>
<dbReference type="PIRSF" id="PIRSF001365">
    <property type="entry name" value="DHDPS"/>
    <property type="match status" value="1"/>
</dbReference>
<evidence type="ECO:0000313" key="9">
    <source>
        <dbReference type="EMBL" id="PTX43952.1"/>
    </source>
</evidence>
<protein>
    <recommendedName>
        <fullName evidence="5">Probable 5-dehydro-4-deoxyglucarate dehydratase</fullName>
        <ecNumber evidence="5">4.2.1.41</ecNumber>
    </recommendedName>
    <alternativeName>
        <fullName evidence="5">5-keto-4-deoxy-glucarate dehydratase</fullName>
        <shortName evidence="5">KDGDH</shortName>
    </alternativeName>
</protein>
<feature type="active site" description="Schiff-base intermediate with substrate" evidence="7">
    <location>
        <position position="166"/>
    </location>
</feature>
<dbReference type="Proteomes" id="UP000244069">
    <property type="component" value="Unassembled WGS sequence"/>
</dbReference>
<evidence type="ECO:0000256" key="5">
    <source>
        <dbReference type="HAMAP-Rule" id="MF_00694"/>
    </source>
</evidence>
<evidence type="ECO:0000313" key="10">
    <source>
        <dbReference type="Proteomes" id="UP000244069"/>
    </source>
</evidence>